<gene>
    <name evidence="10" type="ORF">SAMN06265219_101340</name>
</gene>
<evidence type="ECO:0000259" key="9">
    <source>
        <dbReference type="PROSITE" id="PS50850"/>
    </source>
</evidence>
<dbReference type="PROSITE" id="PS00216">
    <property type="entry name" value="SUGAR_TRANSPORT_1"/>
    <property type="match status" value="1"/>
</dbReference>
<evidence type="ECO:0000313" key="11">
    <source>
        <dbReference type="Proteomes" id="UP000317557"/>
    </source>
</evidence>
<dbReference type="Proteomes" id="UP000317557">
    <property type="component" value="Unassembled WGS sequence"/>
</dbReference>
<feature type="transmembrane region" description="Helical" evidence="8">
    <location>
        <begin position="79"/>
        <end position="98"/>
    </location>
</feature>
<dbReference type="AlphaFoldDB" id="A0A521AS02"/>
<dbReference type="InterPro" id="IPR001958">
    <property type="entry name" value="Tet-R_TetA/multi-R_MdtG-like"/>
</dbReference>
<evidence type="ECO:0000256" key="2">
    <source>
        <dbReference type="ARBA" id="ARBA00004141"/>
    </source>
</evidence>
<accession>A0A521AS02</accession>
<comment type="similarity">
    <text evidence="3">Belongs to the major facilitator superfamily. TCR/Tet family.</text>
</comment>
<feature type="transmembrane region" description="Helical" evidence="8">
    <location>
        <begin position="104"/>
        <end position="125"/>
    </location>
</feature>
<evidence type="ECO:0000256" key="7">
    <source>
        <dbReference type="ARBA" id="ARBA00023136"/>
    </source>
</evidence>
<evidence type="ECO:0000256" key="3">
    <source>
        <dbReference type="ARBA" id="ARBA00007520"/>
    </source>
</evidence>
<feature type="transmembrane region" description="Helical" evidence="8">
    <location>
        <begin position="217"/>
        <end position="233"/>
    </location>
</feature>
<keyword evidence="4" id="KW-0813">Transport</keyword>
<dbReference type="GO" id="GO:0016020">
    <property type="term" value="C:membrane"/>
    <property type="evidence" value="ECO:0007669"/>
    <property type="project" value="UniProtKB-SubCell"/>
</dbReference>
<sequence length="406" mass="43837">MIQKRSASLIFIFITVLVDVIGLGIIIPVMPALIMDLTGGGLSEASLYAGWITFVYAATQFVFAPVIGGLSDKYGRRPVLLSSLLGFGLNYILLGLAPTILWLFIARFLTGITGASFTTASAYIADISPPERRSQDFGLIGAAFGLGFIIGPALGGVLGEYGPRVPFFVSAGITLLNLLYGFFILPESLPKEDRRLFDWKRANPFGAFKHLRKYPKIWGLAVVFFMVQIANHATQSTWTYFTMEKFGWSELTVGLSLAVVGASVVAVQGGFTRVVIPKIGNNRTVYVGLMMYVLGFLGFAFASEGWMMFAVILPFCIGGLATPAVQGIVSNEVPSNTQGELQGALTSLISFSAIFGPPMMTNLFGYFTTDAAPFYFPGAPFFLAALIVIGAIVQCFRYLSLKKEAA</sequence>
<dbReference type="CDD" id="cd17388">
    <property type="entry name" value="MFS_TetA"/>
    <property type="match status" value="1"/>
</dbReference>
<dbReference type="PANTHER" id="PTHR23504">
    <property type="entry name" value="MAJOR FACILITATOR SUPERFAMILY DOMAIN-CONTAINING PROTEIN 10"/>
    <property type="match status" value="1"/>
</dbReference>
<evidence type="ECO:0000256" key="8">
    <source>
        <dbReference type="SAM" id="Phobius"/>
    </source>
</evidence>
<dbReference type="InterPro" id="IPR020846">
    <property type="entry name" value="MFS_dom"/>
</dbReference>
<dbReference type="SUPFAM" id="SSF103473">
    <property type="entry name" value="MFS general substrate transporter"/>
    <property type="match status" value="1"/>
</dbReference>
<keyword evidence="5 8" id="KW-0812">Transmembrane</keyword>
<evidence type="ECO:0000256" key="6">
    <source>
        <dbReference type="ARBA" id="ARBA00022989"/>
    </source>
</evidence>
<feature type="transmembrane region" description="Helical" evidence="8">
    <location>
        <begin position="380"/>
        <end position="399"/>
    </location>
</feature>
<keyword evidence="6 8" id="KW-1133">Transmembrane helix</keyword>
<protein>
    <submittedName>
        <fullName evidence="10">MFS transporter, DHA1 family, tetracycline resistance protein</fullName>
    </submittedName>
</protein>
<reference evidence="10 11" key="1">
    <citation type="submission" date="2017-05" db="EMBL/GenBank/DDBJ databases">
        <authorList>
            <person name="Varghese N."/>
            <person name="Submissions S."/>
        </authorList>
    </citation>
    <scope>NUCLEOTIDE SEQUENCE [LARGE SCALE GENOMIC DNA]</scope>
    <source>
        <strain evidence="10 11">DSM 21985</strain>
    </source>
</reference>
<dbReference type="Gene3D" id="1.20.1250.20">
    <property type="entry name" value="MFS general substrate transporter like domains"/>
    <property type="match status" value="1"/>
</dbReference>
<comment type="function">
    <text evidence="1">Resistance to tetracycline by an active tetracycline efflux. This is an energy-dependent process that decreases the accumulation of the antibiotic in whole cells. This protein functions as a metal-tetracycline/H(+) antiporter.</text>
</comment>
<evidence type="ECO:0000256" key="4">
    <source>
        <dbReference type="ARBA" id="ARBA00022448"/>
    </source>
</evidence>
<dbReference type="PANTHER" id="PTHR23504:SF15">
    <property type="entry name" value="MAJOR FACILITATOR SUPERFAMILY (MFS) PROFILE DOMAIN-CONTAINING PROTEIN"/>
    <property type="match status" value="1"/>
</dbReference>
<comment type="subcellular location">
    <subcellularLocation>
        <location evidence="2">Membrane</location>
        <topology evidence="2">Multi-pass membrane protein</topology>
    </subcellularLocation>
</comment>
<dbReference type="InterPro" id="IPR011701">
    <property type="entry name" value="MFS"/>
</dbReference>
<dbReference type="EMBL" id="FXTP01000001">
    <property type="protein sequence ID" value="SMO37592.1"/>
    <property type="molecule type" value="Genomic_DNA"/>
</dbReference>
<feature type="transmembrane region" description="Helical" evidence="8">
    <location>
        <begin position="341"/>
        <end position="360"/>
    </location>
</feature>
<feature type="transmembrane region" description="Helical" evidence="8">
    <location>
        <begin position="47"/>
        <end position="67"/>
    </location>
</feature>
<feature type="domain" description="Major facilitator superfamily (MFS) profile" evidence="9">
    <location>
        <begin position="8"/>
        <end position="402"/>
    </location>
</feature>
<dbReference type="GO" id="GO:0022857">
    <property type="term" value="F:transmembrane transporter activity"/>
    <property type="evidence" value="ECO:0007669"/>
    <property type="project" value="InterPro"/>
</dbReference>
<evidence type="ECO:0000313" key="10">
    <source>
        <dbReference type="EMBL" id="SMO37592.1"/>
    </source>
</evidence>
<evidence type="ECO:0000256" key="5">
    <source>
        <dbReference type="ARBA" id="ARBA00022692"/>
    </source>
</evidence>
<dbReference type="PRINTS" id="PR01035">
    <property type="entry name" value="TCRTETA"/>
</dbReference>
<dbReference type="Pfam" id="PF07690">
    <property type="entry name" value="MFS_1"/>
    <property type="match status" value="1"/>
</dbReference>
<feature type="transmembrane region" description="Helical" evidence="8">
    <location>
        <begin position="284"/>
        <end position="302"/>
    </location>
</feature>
<dbReference type="RefSeq" id="WP_142452850.1">
    <property type="nucleotide sequence ID" value="NZ_FXTP01000001.1"/>
</dbReference>
<dbReference type="InterPro" id="IPR005829">
    <property type="entry name" value="Sugar_transporter_CS"/>
</dbReference>
<dbReference type="InterPro" id="IPR036259">
    <property type="entry name" value="MFS_trans_sf"/>
</dbReference>
<dbReference type="PROSITE" id="PS50850">
    <property type="entry name" value="MFS"/>
    <property type="match status" value="1"/>
</dbReference>
<proteinExistence type="inferred from homology"/>
<feature type="transmembrane region" description="Helical" evidence="8">
    <location>
        <begin position="7"/>
        <end position="27"/>
    </location>
</feature>
<keyword evidence="11" id="KW-1185">Reference proteome</keyword>
<name>A0A521AS02_9BACT</name>
<organism evidence="10 11">
    <name type="scientific">Gracilimonas mengyeensis</name>
    <dbReference type="NCBI Taxonomy" id="1302730"/>
    <lineage>
        <taxon>Bacteria</taxon>
        <taxon>Pseudomonadati</taxon>
        <taxon>Balneolota</taxon>
        <taxon>Balneolia</taxon>
        <taxon>Balneolales</taxon>
        <taxon>Balneolaceae</taxon>
        <taxon>Gracilimonas</taxon>
    </lineage>
</organism>
<evidence type="ECO:0000256" key="1">
    <source>
        <dbReference type="ARBA" id="ARBA00003279"/>
    </source>
</evidence>
<feature type="transmembrane region" description="Helical" evidence="8">
    <location>
        <begin position="308"/>
        <end position="329"/>
    </location>
</feature>
<feature type="transmembrane region" description="Helical" evidence="8">
    <location>
        <begin position="253"/>
        <end position="272"/>
    </location>
</feature>
<keyword evidence="7 8" id="KW-0472">Membrane</keyword>
<feature type="transmembrane region" description="Helical" evidence="8">
    <location>
        <begin position="165"/>
        <end position="185"/>
    </location>
</feature>
<feature type="transmembrane region" description="Helical" evidence="8">
    <location>
        <begin position="137"/>
        <end position="159"/>
    </location>
</feature>
<dbReference type="OrthoDB" id="9793283at2"/>